<comment type="cofactor">
    <cofactor evidence="1">
        <name>Mg(2+)</name>
        <dbReference type="ChEBI" id="CHEBI:18420"/>
    </cofactor>
</comment>
<dbReference type="EC" id="2.5.1.29" evidence="7"/>
<evidence type="ECO:0000256" key="3">
    <source>
        <dbReference type="ARBA" id="ARBA00022679"/>
    </source>
</evidence>
<dbReference type="GO" id="GO:0046872">
    <property type="term" value="F:metal ion binding"/>
    <property type="evidence" value="ECO:0007669"/>
    <property type="project" value="UniProtKB-KW"/>
</dbReference>
<dbReference type="GO" id="GO:0004311">
    <property type="term" value="F:geranylgeranyl diphosphate synthase activity"/>
    <property type="evidence" value="ECO:0007669"/>
    <property type="project" value="UniProtKB-EC"/>
</dbReference>
<evidence type="ECO:0000256" key="2">
    <source>
        <dbReference type="ARBA" id="ARBA00006706"/>
    </source>
</evidence>
<keyword evidence="8" id="KW-1185">Reference proteome</keyword>
<dbReference type="KEGG" id="ddf:DEFDS_0648"/>
<keyword evidence="3 6" id="KW-0808">Transferase</keyword>
<dbReference type="Gene3D" id="1.10.600.10">
    <property type="entry name" value="Farnesyl Diphosphate Synthase"/>
    <property type="match status" value="1"/>
</dbReference>
<dbReference type="PROSITE" id="PS00723">
    <property type="entry name" value="POLYPRENYL_SYNTHASE_1"/>
    <property type="match status" value="1"/>
</dbReference>
<evidence type="ECO:0000313" key="8">
    <source>
        <dbReference type="Proteomes" id="UP000001520"/>
    </source>
</evidence>
<dbReference type="Pfam" id="PF00348">
    <property type="entry name" value="polyprenyl_synt"/>
    <property type="match status" value="1"/>
</dbReference>
<accession>D3PC05</accession>
<evidence type="ECO:0000313" key="7">
    <source>
        <dbReference type="EMBL" id="BAI80128.1"/>
    </source>
</evidence>
<dbReference type="GO" id="GO:0008299">
    <property type="term" value="P:isoprenoid biosynthetic process"/>
    <property type="evidence" value="ECO:0007669"/>
    <property type="project" value="InterPro"/>
</dbReference>
<dbReference type="PROSITE" id="PS00444">
    <property type="entry name" value="POLYPRENYL_SYNTHASE_2"/>
    <property type="match status" value="1"/>
</dbReference>
<reference evidence="7 8" key="1">
    <citation type="journal article" date="2010" name="DNA Res.">
        <title>Bacterial lifestyle in a deep-sea hydrothermal vent chimney revealed by the genome sequence of the thermophilic bacterium Deferribacter desulfuricans SSM1.</title>
        <authorList>
            <person name="Takaki Y."/>
            <person name="Shimamura S."/>
            <person name="Nakagawa S."/>
            <person name="Fukuhara Y."/>
            <person name="Horikawa H."/>
            <person name="Ankai A."/>
            <person name="Harada T."/>
            <person name="Hosoyama A."/>
            <person name="Oguchi A."/>
            <person name="Fukui S."/>
            <person name="Fujita N."/>
            <person name="Takami H."/>
            <person name="Takai K."/>
        </authorList>
    </citation>
    <scope>NUCLEOTIDE SEQUENCE [LARGE SCALE GENOMIC DNA]</scope>
    <source>
        <strain evidence="8">DSM 14783 / JCM 11476 / NBRC 101012 / SSM1</strain>
    </source>
</reference>
<dbReference type="STRING" id="639282.DEFDS_0648"/>
<dbReference type="InterPro" id="IPR000092">
    <property type="entry name" value="Polyprenyl_synt"/>
</dbReference>
<dbReference type="InterPro" id="IPR033749">
    <property type="entry name" value="Polyprenyl_synt_CS"/>
</dbReference>
<dbReference type="EC" id="2.5.1.-" evidence="7"/>
<dbReference type="InterPro" id="IPR008949">
    <property type="entry name" value="Isoprenoid_synthase_dom_sf"/>
</dbReference>
<dbReference type="HOGENOM" id="CLU_014015_2_0_0"/>
<comment type="similarity">
    <text evidence="2 6">Belongs to the FPP/GGPP synthase family.</text>
</comment>
<name>D3PC05_DEFDS</name>
<evidence type="ECO:0000256" key="1">
    <source>
        <dbReference type="ARBA" id="ARBA00001946"/>
    </source>
</evidence>
<keyword evidence="4" id="KW-0479">Metal-binding</keyword>
<dbReference type="Proteomes" id="UP000001520">
    <property type="component" value="Chromosome"/>
</dbReference>
<organism evidence="7 8">
    <name type="scientific">Deferribacter desulfuricans (strain DSM 14783 / JCM 11476 / NBRC 101012 / SSM1)</name>
    <dbReference type="NCBI Taxonomy" id="639282"/>
    <lineage>
        <taxon>Bacteria</taxon>
        <taxon>Pseudomonadati</taxon>
        <taxon>Deferribacterota</taxon>
        <taxon>Deferribacteres</taxon>
        <taxon>Deferribacterales</taxon>
        <taxon>Deferribacteraceae</taxon>
        <taxon>Deferribacter</taxon>
    </lineage>
</organism>
<dbReference type="PANTHER" id="PTHR12001:SF69">
    <property type="entry name" value="ALL TRANS-POLYPRENYL-DIPHOSPHATE SYNTHASE PDSS1"/>
    <property type="match status" value="1"/>
</dbReference>
<evidence type="ECO:0000256" key="4">
    <source>
        <dbReference type="ARBA" id="ARBA00022723"/>
    </source>
</evidence>
<dbReference type="GO" id="GO:0000010">
    <property type="term" value="F:heptaprenyl diphosphate synthase activity"/>
    <property type="evidence" value="ECO:0007669"/>
    <property type="project" value="UniProtKB-EC"/>
</dbReference>
<dbReference type="SFLD" id="SFLDS00005">
    <property type="entry name" value="Isoprenoid_Synthase_Type_I"/>
    <property type="match status" value="1"/>
</dbReference>
<sequence length="327" mass="37086">MGITSINEVFELLKDDIKSVEDELLKNLDSEVQMVNEVASYVFKSGGKRLRPVFLILSSKLSGYEGNRSIVISGVVEYIHTATLLHDDVIDGAMYRRGKKAANRVFGNDITVLCGDFLYSRAFVNLVKDGDPEVQMILANAAKTMSEGEVFQLVKTANFDLTMEDYLKIIFSKTAILFSSCCEIGAVLSKSDKDKRENLREYGRLIGLAFQMSDDILDYLGDENKTGKKPGTDLKEGKMTLPLLLLRDLIDDKEKKNLKEIILKEDPSEDDLIYIIGLMKKHNIKEKAEQFVDSYIEKAKEKLQIFPNSTYKEALIYLSEYVIKRDR</sequence>
<dbReference type="AlphaFoldDB" id="D3PC05"/>
<dbReference type="PANTHER" id="PTHR12001">
    <property type="entry name" value="GERANYLGERANYL PYROPHOSPHATE SYNTHASE"/>
    <property type="match status" value="1"/>
</dbReference>
<gene>
    <name evidence="7" type="primary">ispB</name>
    <name evidence="7" type="ordered locus">DEFDS_0648</name>
</gene>
<keyword evidence="5" id="KW-0460">Magnesium</keyword>
<dbReference type="eggNOG" id="COG0142">
    <property type="taxonomic scope" value="Bacteria"/>
</dbReference>
<protein>
    <submittedName>
        <fullName evidence="7">Octaprenyl-diphosphate synthase</fullName>
        <ecNumber evidence="7">2.5.1.-</ecNumber>
        <ecNumber evidence="7">2.5.1.29</ecNumber>
        <ecNumber evidence="7">2.5.1.30</ecNumber>
    </submittedName>
</protein>
<dbReference type="CDD" id="cd00685">
    <property type="entry name" value="Trans_IPPS_HT"/>
    <property type="match status" value="1"/>
</dbReference>
<dbReference type="EMBL" id="AP011529">
    <property type="protein sequence ID" value="BAI80128.1"/>
    <property type="molecule type" value="Genomic_DNA"/>
</dbReference>
<evidence type="ECO:0000256" key="5">
    <source>
        <dbReference type="ARBA" id="ARBA00022842"/>
    </source>
</evidence>
<dbReference type="SUPFAM" id="SSF48576">
    <property type="entry name" value="Terpenoid synthases"/>
    <property type="match status" value="1"/>
</dbReference>
<evidence type="ECO:0000256" key="6">
    <source>
        <dbReference type="RuleBase" id="RU004466"/>
    </source>
</evidence>
<dbReference type="EC" id="2.5.1.30" evidence="7"/>
<proteinExistence type="inferred from homology"/>